<reference evidence="2 3" key="1">
    <citation type="submission" date="2019-12" db="EMBL/GenBank/DDBJ databases">
        <authorList>
            <person name="Alioto T."/>
            <person name="Alioto T."/>
            <person name="Gomez Garrido J."/>
        </authorList>
    </citation>
    <scope>NUCLEOTIDE SEQUENCE [LARGE SCALE GENOMIC DNA]</scope>
</reference>
<comment type="caution">
    <text evidence="2">The sequence shown here is derived from an EMBL/GenBank/DDBJ whole genome shotgun (WGS) entry which is preliminary data.</text>
</comment>
<gene>
    <name evidence="2" type="ORF">OLEA9_A040743</name>
</gene>
<feature type="chain" id="PRO_5035879769" evidence="1">
    <location>
        <begin position="23"/>
        <end position="118"/>
    </location>
</feature>
<feature type="signal peptide" evidence="1">
    <location>
        <begin position="1"/>
        <end position="22"/>
    </location>
</feature>
<sequence length="118" mass="13173">MVAVDLVVVAVVVVMVVDDSGGLRKPDPYRKSAAGSNNWWTPIFGWSSEPDYIQSTDTSYYGFENETGKSRSEKLFRGGFTAEKAKELRKKTIETSTFHDLMYHSAIASRLASEVSDR</sequence>
<keyword evidence="3" id="KW-1185">Reference proteome</keyword>
<evidence type="ECO:0000313" key="3">
    <source>
        <dbReference type="Proteomes" id="UP000594638"/>
    </source>
</evidence>
<dbReference type="AlphaFoldDB" id="A0A8S0V8L7"/>
<evidence type="ECO:0000256" key="1">
    <source>
        <dbReference type="SAM" id="SignalP"/>
    </source>
</evidence>
<dbReference type="PANTHER" id="PTHR34198">
    <property type="entry name" value="OS01G0175100 PROTEIN"/>
    <property type="match status" value="1"/>
</dbReference>
<protein>
    <submittedName>
        <fullName evidence="2">Uncharacterized protein</fullName>
    </submittedName>
</protein>
<dbReference type="PANTHER" id="PTHR34198:SF1">
    <property type="entry name" value="OS01G0104300 PROTEIN"/>
    <property type="match status" value="1"/>
</dbReference>
<dbReference type="Proteomes" id="UP000594638">
    <property type="component" value="Unassembled WGS sequence"/>
</dbReference>
<organism evidence="2 3">
    <name type="scientific">Olea europaea subsp. europaea</name>
    <dbReference type="NCBI Taxonomy" id="158383"/>
    <lineage>
        <taxon>Eukaryota</taxon>
        <taxon>Viridiplantae</taxon>
        <taxon>Streptophyta</taxon>
        <taxon>Embryophyta</taxon>
        <taxon>Tracheophyta</taxon>
        <taxon>Spermatophyta</taxon>
        <taxon>Magnoliopsida</taxon>
        <taxon>eudicotyledons</taxon>
        <taxon>Gunneridae</taxon>
        <taxon>Pentapetalae</taxon>
        <taxon>asterids</taxon>
        <taxon>lamiids</taxon>
        <taxon>Lamiales</taxon>
        <taxon>Oleaceae</taxon>
        <taxon>Oleeae</taxon>
        <taxon>Olea</taxon>
    </lineage>
</organism>
<accession>A0A8S0V8L7</accession>
<name>A0A8S0V8L7_OLEEU</name>
<proteinExistence type="predicted"/>
<dbReference type="OrthoDB" id="1913905at2759"/>
<evidence type="ECO:0000313" key="2">
    <source>
        <dbReference type="EMBL" id="CAA3028026.1"/>
    </source>
</evidence>
<dbReference type="Gramene" id="OE9A040743T1">
    <property type="protein sequence ID" value="OE9A040743C1"/>
    <property type="gene ID" value="OE9A040743"/>
</dbReference>
<keyword evidence="1" id="KW-0732">Signal</keyword>
<dbReference type="EMBL" id="CACTIH010009233">
    <property type="protein sequence ID" value="CAA3028026.1"/>
    <property type="molecule type" value="Genomic_DNA"/>
</dbReference>